<dbReference type="InterPro" id="IPR051713">
    <property type="entry name" value="T-cell_Activation_Regulation"/>
</dbReference>
<evidence type="ECO:0000256" key="1">
    <source>
        <dbReference type="ARBA" id="ARBA00004251"/>
    </source>
</evidence>
<dbReference type="GO" id="GO:0009897">
    <property type="term" value="C:external side of plasma membrane"/>
    <property type="evidence" value="ECO:0007669"/>
    <property type="project" value="TreeGrafter"/>
</dbReference>
<evidence type="ECO:0000256" key="11">
    <source>
        <dbReference type="SAM" id="SignalP"/>
    </source>
</evidence>
<dbReference type="GO" id="GO:0071222">
    <property type="term" value="P:cellular response to lipopolysaccharide"/>
    <property type="evidence" value="ECO:0007669"/>
    <property type="project" value="TreeGrafter"/>
</dbReference>
<keyword evidence="8" id="KW-0675">Receptor</keyword>
<accession>A0A672K0E0</accession>
<keyword evidence="2" id="KW-1003">Cell membrane</keyword>
<sequence>MPQIVFTVQLSLISVCLQVTGVFGGSVVLPCSTQHDLELQDIVVFWRHNNSKIVHDIIKGNQKETQDSLYKNRTESFPDEYPRGNFSVKLSNLTHAHAGKYSCHITPSELQNLKLLDSCMKFLIKKARKSNNGDFFLLLQILQCITICILLQNEVLEH</sequence>
<dbReference type="GO" id="GO:0006955">
    <property type="term" value="P:immune response"/>
    <property type="evidence" value="ECO:0007669"/>
    <property type="project" value="TreeGrafter"/>
</dbReference>
<dbReference type="GO" id="GO:0007166">
    <property type="term" value="P:cell surface receptor signaling pathway"/>
    <property type="evidence" value="ECO:0007669"/>
    <property type="project" value="TreeGrafter"/>
</dbReference>
<feature type="chain" id="PRO_5025433975" description="Ig-like domain-containing protein" evidence="11">
    <location>
        <begin position="25"/>
        <end position="158"/>
    </location>
</feature>
<dbReference type="Gene3D" id="2.60.40.10">
    <property type="entry name" value="Immunoglobulins"/>
    <property type="match status" value="1"/>
</dbReference>
<dbReference type="InterPro" id="IPR013106">
    <property type="entry name" value="Ig_V-set"/>
</dbReference>
<keyword evidence="6" id="KW-0472">Membrane</keyword>
<dbReference type="PROSITE" id="PS50835">
    <property type="entry name" value="IG_LIKE"/>
    <property type="match status" value="1"/>
</dbReference>
<keyword evidence="7" id="KW-1015">Disulfide bond</keyword>
<evidence type="ECO:0000313" key="14">
    <source>
        <dbReference type="Proteomes" id="UP000472262"/>
    </source>
</evidence>
<dbReference type="GO" id="GO:0042102">
    <property type="term" value="P:positive regulation of T cell proliferation"/>
    <property type="evidence" value="ECO:0007669"/>
    <property type="project" value="TreeGrafter"/>
</dbReference>
<evidence type="ECO:0000313" key="13">
    <source>
        <dbReference type="Ensembl" id="ENSSGRP00000003867.1"/>
    </source>
</evidence>
<dbReference type="Proteomes" id="UP000472262">
    <property type="component" value="Unassembled WGS sequence"/>
</dbReference>
<dbReference type="Pfam" id="PF07686">
    <property type="entry name" value="V-set"/>
    <property type="match status" value="1"/>
</dbReference>
<reference evidence="13" key="1">
    <citation type="submission" date="2025-08" db="UniProtKB">
        <authorList>
            <consortium name="Ensembl"/>
        </authorList>
    </citation>
    <scope>IDENTIFICATION</scope>
</reference>
<dbReference type="InterPro" id="IPR007110">
    <property type="entry name" value="Ig-like_dom"/>
</dbReference>
<dbReference type="AlphaFoldDB" id="A0A672K0E0"/>
<dbReference type="FunFam" id="2.60.40.10:FF:000142">
    <property type="entry name" value="V-set domain-containing T-cell activation inhibitor 1"/>
    <property type="match status" value="1"/>
</dbReference>
<dbReference type="InParanoid" id="A0A672K0E0"/>
<evidence type="ECO:0000256" key="5">
    <source>
        <dbReference type="ARBA" id="ARBA00022989"/>
    </source>
</evidence>
<keyword evidence="4 11" id="KW-0732">Signal</keyword>
<dbReference type="InterPro" id="IPR036179">
    <property type="entry name" value="Ig-like_dom_sf"/>
</dbReference>
<reference evidence="13" key="2">
    <citation type="submission" date="2025-09" db="UniProtKB">
        <authorList>
            <consortium name="Ensembl"/>
        </authorList>
    </citation>
    <scope>IDENTIFICATION</scope>
</reference>
<evidence type="ECO:0000256" key="6">
    <source>
        <dbReference type="ARBA" id="ARBA00023136"/>
    </source>
</evidence>
<dbReference type="Ensembl" id="ENSSGRT00000004197.1">
    <property type="protein sequence ID" value="ENSSGRP00000003867.1"/>
    <property type="gene ID" value="ENSSGRG00000002365.1"/>
</dbReference>
<proteinExistence type="predicted"/>
<evidence type="ECO:0000256" key="3">
    <source>
        <dbReference type="ARBA" id="ARBA00022692"/>
    </source>
</evidence>
<evidence type="ECO:0000256" key="9">
    <source>
        <dbReference type="ARBA" id="ARBA00023180"/>
    </source>
</evidence>
<dbReference type="PANTHER" id="PTHR25466:SF14">
    <property type="entry name" value="BUTYROPHILIN SUBFAMILY 2 MEMBER A2-LIKE-RELATED"/>
    <property type="match status" value="1"/>
</dbReference>
<evidence type="ECO:0000259" key="12">
    <source>
        <dbReference type="PROSITE" id="PS50835"/>
    </source>
</evidence>
<organism evidence="13 14">
    <name type="scientific">Sinocyclocheilus grahami</name>
    <name type="common">Dianchi golden-line fish</name>
    <name type="synonym">Barbus grahami</name>
    <dbReference type="NCBI Taxonomy" id="75366"/>
    <lineage>
        <taxon>Eukaryota</taxon>
        <taxon>Metazoa</taxon>
        <taxon>Chordata</taxon>
        <taxon>Craniata</taxon>
        <taxon>Vertebrata</taxon>
        <taxon>Euteleostomi</taxon>
        <taxon>Actinopterygii</taxon>
        <taxon>Neopterygii</taxon>
        <taxon>Teleostei</taxon>
        <taxon>Ostariophysi</taxon>
        <taxon>Cypriniformes</taxon>
        <taxon>Cyprinidae</taxon>
        <taxon>Cyprininae</taxon>
        <taxon>Sinocyclocheilus</taxon>
    </lineage>
</organism>
<evidence type="ECO:0000256" key="4">
    <source>
        <dbReference type="ARBA" id="ARBA00022729"/>
    </source>
</evidence>
<dbReference type="GO" id="GO:0042130">
    <property type="term" value="P:negative regulation of T cell proliferation"/>
    <property type="evidence" value="ECO:0007669"/>
    <property type="project" value="TreeGrafter"/>
</dbReference>
<feature type="domain" description="Ig-like" evidence="12">
    <location>
        <begin position="2"/>
        <end position="114"/>
    </location>
</feature>
<dbReference type="InterPro" id="IPR013783">
    <property type="entry name" value="Ig-like_fold"/>
</dbReference>
<keyword evidence="14" id="KW-1185">Reference proteome</keyword>
<dbReference type="GO" id="GO:0031295">
    <property type="term" value="P:T cell costimulation"/>
    <property type="evidence" value="ECO:0007669"/>
    <property type="project" value="TreeGrafter"/>
</dbReference>
<dbReference type="SUPFAM" id="SSF48726">
    <property type="entry name" value="Immunoglobulin"/>
    <property type="match status" value="1"/>
</dbReference>
<protein>
    <recommendedName>
        <fullName evidence="12">Ig-like domain-containing protein</fullName>
    </recommendedName>
</protein>
<evidence type="ECO:0000256" key="8">
    <source>
        <dbReference type="ARBA" id="ARBA00023170"/>
    </source>
</evidence>
<evidence type="ECO:0000256" key="2">
    <source>
        <dbReference type="ARBA" id="ARBA00022475"/>
    </source>
</evidence>
<keyword evidence="9" id="KW-0325">Glycoprotein</keyword>
<keyword evidence="10" id="KW-0393">Immunoglobulin domain</keyword>
<keyword evidence="5" id="KW-1133">Transmembrane helix</keyword>
<name>A0A672K0E0_SINGR</name>
<keyword evidence="3" id="KW-0812">Transmembrane</keyword>
<evidence type="ECO:0000256" key="10">
    <source>
        <dbReference type="ARBA" id="ARBA00023319"/>
    </source>
</evidence>
<feature type="signal peptide" evidence="11">
    <location>
        <begin position="1"/>
        <end position="24"/>
    </location>
</feature>
<dbReference type="PANTHER" id="PTHR25466">
    <property type="entry name" value="T-LYMPHOCYTE ACTIVATION ANTIGEN"/>
    <property type="match status" value="1"/>
</dbReference>
<comment type="subcellular location">
    <subcellularLocation>
        <location evidence="1">Cell membrane</location>
        <topology evidence="1">Single-pass type I membrane protein</topology>
    </subcellularLocation>
</comment>
<evidence type="ECO:0000256" key="7">
    <source>
        <dbReference type="ARBA" id="ARBA00023157"/>
    </source>
</evidence>